<dbReference type="FunFam" id="3.30.200.20:FF:000264">
    <property type="entry name" value="Protein-ribulosamine 3-kinase, chloroplastic"/>
    <property type="match status" value="2"/>
</dbReference>
<dbReference type="InterPro" id="IPR016477">
    <property type="entry name" value="Fructo-/Ketosamine-3-kinase"/>
</dbReference>
<evidence type="ECO:0000256" key="2">
    <source>
        <dbReference type="ARBA" id="ARBA00011961"/>
    </source>
</evidence>
<dbReference type="GO" id="GO:0005524">
    <property type="term" value="F:ATP binding"/>
    <property type="evidence" value="ECO:0007669"/>
    <property type="project" value="UniProtKB-KW"/>
</dbReference>
<dbReference type="GO" id="GO:0030389">
    <property type="term" value="P:fructosamine metabolic process"/>
    <property type="evidence" value="ECO:0007669"/>
    <property type="project" value="TreeGrafter"/>
</dbReference>
<dbReference type="Proteomes" id="UP000190648">
    <property type="component" value="Unassembled WGS sequence"/>
</dbReference>
<dbReference type="Pfam" id="PF03881">
    <property type="entry name" value="Fructosamin_kin"/>
    <property type="match status" value="2"/>
</dbReference>
<evidence type="ECO:0000256" key="7">
    <source>
        <dbReference type="ARBA" id="ARBA00048655"/>
    </source>
</evidence>
<organism evidence="9 10">
    <name type="scientific">Patagioenas fasciata monilis</name>
    <dbReference type="NCBI Taxonomy" id="372326"/>
    <lineage>
        <taxon>Eukaryota</taxon>
        <taxon>Metazoa</taxon>
        <taxon>Chordata</taxon>
        <taxon>Craniata</taxon>
        <taxon>Vertebrata</taxon>
        <taxon>Euteleostomi</taxon>
        <taxon>Archelosauria</taxon>
        <taxon>Archosauria</taxon>
        <taxon>Dinosauria</taxon>
        <taxon>Saurischia</taxon>
        <taxon>Theropoda</taxon>
        <taxon>Coelurosauria</taxon>
        <taxon>Aves</taxon>
        <taxon>Neognathae</taxon>
        <taxon>Neoaves</taxon>
        <taxon>Columbimorphae</taxon>
        <taxon>Columbiformes</taxon>
        <taxon>Columbidae</taxon>
        <taxon>Patagioenas</taxon>
    </lineage>
</organism>
<dbReference type="Gene3D" id="3.90.1200.10">
    <property type="match status" value="2"/>
</dbReference>
<accession>A0A1V4KWD7</accession>
<evidence type="ECO:0000313" key="10">
    <source>
        <dbReference type="Proteomes" id="UP000190648"/>
    </source>
</evidence>
<keyword evidence="4" id="KW-0547">Nucleotide-binding</keyword>
<evidence type="ECO:0000256" key="3">
    <source>
        <dbReference type="ARBA" id="ARBA00022679"/>
    </source>
</evidence>
<dbReference type="GO" id="GO:0102193">
    <property type="term" value="F:protein-ribulosamine 3-kinase activity"/>
    <property type="evidence" value="ECO:0007669"/>
    <property type="project" value="UniProtKB-EC"/>
</dbReference>
<comment type="catalytic activity">
    <reaction evidence="7">
        <text>N(6)-D-ribulosyl-L-lysyl-[protein] + ATP = N(6)-(3-O-phospho-D-ribulosyl)-L-lysyl-[protein] + ADP + H(+)</text>
        <dbReference type="Rhea" id="RHEA:48432"/>
        <dbReference type="Rhea" id="RHEA-COMP:12103"/>
        <dbReference type="Rhea" id="RHEA-COMP:12104"/>
        <dbReference type="ChEBI" id="CHEBI:15378"/>
        <dbReference type="ChEBI" id="CHEBI:30616"/>
        <dbReference type="ChEBI" id="CHEBI:90418"/>
        <dbReference type="ChEBI" id="CHEBI:90420"/>
        <dbReference type="ChEBI" id="CHEBI:456216"/>
        <dbReference type="EC" id="2.7.1.172"/>
    </reaction>
    <physiologicalReaction direction="left-to-right" evidence="7">
        <dbReference type="Rhea" id="RHEA:48433"/>
    </physiologicalReaction>
</comment>
<name>A0A1V4KWD7_PATFA</name>
<keyword evidence="3" id="KW-0808">Transferase</keyword>
<keyword evidence="6" id="KW-0067">ATP-binding</keyword>
<dbReference type="InterPro" id="IPR011009">
    <property type="entry name" value="Kinase-like_dom_sf"/>
</dbReference>
<dbReference type="Gene3D" id="3.30.200.20">
    <property type="entry name" value="Phosphorylase Kinase, domain 1"/>
    <property type="match status" value="2"/>
</dbReference>
<keyword evidence="5 9" id="KW-0418">Kinase</keyword>
<evidence type="ECO:0000256" key="5">
    <source>
        <dbReference type="ARBA" id="ARBA00022777"/>
    </source>
</evidence>
<gene>
    <name evidence="9" type="ORF">AV530_003227</name>
</gene>
<dbReference type="FunFam" id="3.90.1200.10:FF:000003">
    <property type="entry name" value="fructosamine-3-kinase isoform X1"/>
    <property type="match status" value="2"/>
</dbReference>
<proteinExistence type="inferred from homology"/>
<comment type="catalytic activity">
    <reaction evidence="8">
        <text>N(6)-(D-psicosyl)-L-lysyl-[protein] + ATP = N(6)-(3-O-phospho-D-psicosyl)-L-lysyl-[protein] + ADP + H(+)</text>
        <dbReference type="Rhea" id="RHEA:61392"/>
        <dbReference type="Rhea" id="RHEA-COMP:15796"/>
        <dbReference type="Rhea" id="RHEA-COMP:15797"/>
        <dbReference type="ChEBI" id="CHEBI:15378"/>
        <dbReference type="ChEBI" id="CHEBI:30616"/>
        <dbReference type="ChEBI" id="CHEBI:144621"/>
        <dbReference type="ChEBI" id="CHEBI:144622"/>
        <dbReference type="ChEBI" id="CHEBI:456216"/>
    </reaction>
    <physiologicalReaction direction="left-to-right" evidence="8">
        <dbReference type="Rhea" id="RHEA:61393"/>
    </physiologicalReaction>
</comment>
<keyword evidence="10" id="KW-1185">Reference proteome</keyword>
<comment type="caution">
    <text evidence="9">The sequence shown here is derived from an EMBL/GenBank/DDBJ whole genome shotgun (WGS) entry which is preliminary data.</text>
</comment>
<evidence type="ECO:0000256" key="1">
    <source>
        <dbReference type="ARBA" id="ARBA00009460"/>
    </source>
</evidence>
<dbReference type="GO" id="GO:0005829">
    <property type="term" value="C:cytosol"/>
    <property type="evidence" value="ECO:0007669"/>
    <property type="project" value="UniProtKB-ARBA"/>
</dbReference>
<dbReference type="Pfam" id="PF23579">
    <property type="entry name" value="ARM_TBCD"/>
    <property type="match status" value="1"/>
</dbReference>
<evidence type="ECO:0000256" key="6">
    <source>
        <dbReference type="ARBA" id="ARBA00022840"/>
    </source>
</evidence>
<dbReference type="EC" id="2.7.1.172" evidence="2"/>
<dbReference type="STRING" id="372326.A0A1V4KWD7"/>
<dbReference type="PANTHER" id="PTHR12149:SF9">
    <property type="entry name" value="FRUCTOSAMINE-3-KINASE"/>
    <property type="match status" value="1"/>
</dbReference>
<sequence>MEEALRRELGTALLRPAGHSGGGCISQGQSYDTDRGRVYVKSNSKAEARRMFEGEMASLKAILQTQTVKVPKPVKVIDVPGGTTLFVMEHLDMRGLSRHSAKLGTQLADLHLHNQQLGEKLKKEESTVGKGQGQMEVQFVDQFGFHTVTCCGYLPQVNDWQNDWVTFFAKQRIQPQMDMIEKNSGDREARELWAQLQLKIPSLFSDVEIVPALLHGDLWGGNVAEDDSGPIIFDPAAFYGHSELVMIFQCKHTSLYESIQKIVVRREKCMKAQCNSGNRIQTFPGEMGADLAESNCDSLEISMEKILKTELKTSVLKAFGSSGGGYISQGQAYETDSGRVFVKVNHKPKARKMFQGEMASLEAIQETNIVRVPQPIKVIDLPEGGAMFVMEYLKMKSLNKYSAKLGEQMADLHLYNQKLGEKLRKEGNTVGKGAGHSESQYVDKFGFHTTTCCGYIPQVNEWQSDWPSFFIRHRLQAQLDLIEKDYGDREARELWSQLKPKIPEMFCDIEVVPALLHGDLWAGNVAEDDSGPIIFDPACFYGHSEFELAIAGMFGGFSSSFFSAYHSKIPKAPGFEKRNKLYQLFNYINHWNHFGTGYRGSTLNVMRKLLNAGCQAPAGMALGEMDGAEPEEGSNQEVDVTTTRSILESFTESQEVRDLIGNLRGVFGDLVAREMATEKFIGIMDKYQEQPHLLDRHLEWMMNSLLDIARDKGSPPLLVHLAFKFLYIITKVRGYKRFLPLFPHEVPDLQPVLDMLGEQNPKDSETWETRYMLLLWLSMICLIPFDLARFDGNLISEEGQTRMPTMDHILQIAKCYLVVSDKARDAAAVLVSKFIVRLDVRQKRMADFLDWTLAMLSKSSFQTMEGTVVMNGMLQALVNTLSPLKDR</sequence>
<dbReference type="PANTHER" id="PTHR12149">
    <property type="entry name" value="FRUCTOSAMINE 3 KINASE-RELATED PROTEIN"/>
    <property type="match status" value="1"/>
</dbReference>
<dbReference type="GO" id="GO:0016301">
    <property type="term" value="F:kinase activity"/>
    <property type="evidence" value="ECO:0007669"/>
    <property type="project" value="UniProtKB-KW"/>
</dbReference>
<dbReference type="EMBL" id="LSYS01001520">
    <property type="protein sequence ID" value="OPJ88760.1"/>
    <property type="molecule type" value="Genomic_DNA"/>
</dbReference>
<evidence type="ECO:0000256" key="4">
    <source>
        <dbReference type="ARBA" id="ARBA00022741"/>
    </source>
</evidence>
<reference evidence="9 10" key="1">
    <citation type="submission" date="2016-02" db="EMBL/GenBank/DDBJ databases">
        <title>Band-tailed pigeon sequencing and assembly.</title>
        <authorList>
            <person name="Soares A.E."/>
            <person name="Novak B.J."/>
            <person name="Rice E.S."/>
            <person name="O'Connell B."/>
            <person name="Chang D."/>
            <person name="Weber S."/>
            <person name="Shapiro B."/>
        </authorList>
    </citation>
    <scope>NUCLEOTIDE SEQUENCE [LARGE SCALE GENOMIC DNA]</scope>
    <source>
        <strain evidence="9">BTP2013</strain>
        <tissue evidence="9">Blood</tissue>
    </source>
</reference>
<comment type="similarity">
    <text evidence="1">Belongs to the fructosamine kinase family.</text>
</comment>
<protein>
    <recommendedName>
        <fullName evidence="2">protein-ribulosamine 3-kinase</fullName>
        <ecNumber evidence="2">2.7.1.172</ecNumber>
    </recommendedName>
</protein>
<evidence type="ECO:0000313" key="9">
    <source>
        <dbReference type="EMBL" id="OPJ88760.1"/>
    </source>
</evidence>
<dbReference type="OrthoDB" id="5772781at2759"/>
<evidence type="ECO:0000256" key="8">
    <source>
        <dbReference type="ARBA" id="ARBA00050767"/>
    </source>
</evidence>
<dbReference type="SUPFAM" id="SSF56112">
    <property type="entry name" value="Protein kinase-like (PK-like)"/>
    <property type="match status" value="2"/>
</dbReference>
<dbReference type="AlphaFoldDB" id="A0A1V4KWD7"/>